<dbReference type="AlphaFoldDB" id="A0A916V1V8"/>
<dbReference type="EMBL" id="BMJJ01000001">
    <property type="protein sequence ID" value="GGD01726.1"/>
    <property type="molecule type" value="Genomic_DNA"/>
</dbReference>
<keyword evidence="5" id="KW-1185">Reference proteome</keyword>
<evidence type="ECO:0000256" key="2">
    <source>
        <dbReference type="ARBA" id="ARBA00022722"/>
    </source>
</evidence>
<evidence type="ECO:0000313" key="4">
    <source>
        <dbReference type="EMBL" id="GGD01726.1"/>
    </source>
</evidence>
<protein>
    <submittedName>
        <fullName evidence="4">Uncharacterized protein</fullName>
    </submittedName>
</protein>
<evidence type="ECO:0000313" key="5">
    <source>
        <dbReference type="Proteomes" id="UP000613160"/>
    </source>
</evidence>
<accession>A0A916V1V8</accession>
<evidence type="ECO:0000256" key="1">
    <source>
        <dbReference type="ARBA" id="ARBA00022649"/>
    </source>
</evidence>
<name>A0A916V1V8_9HYPH</name>
<gene>
    <name evidence="4" type="ORF">GCM10011335_00330</name>
</gene>
<dbReference type="InterPro" id="IPR008201">
    <property type="entry name" value="HepT-like"/>
</dbReference>
<dbReference type="Pfam" id="PF01934">
    <property type="entry name" value="HepT-like"/>
    <property type="match status" value="1"/>
</dbReference>
<organism evidence="4 5">
    <name type="scientific">Aureimonas glaciei</name>
    <dbReference type="NCBI Taxonomy" id="1776957"/>
    <lineage>
        <taxon>Bacteria</taxon>
        <taxon>Pseudomonadati</taxon>
        <taxon>Pseudomonadota</taxon>
        <taxon>Alphaproteobacteria</taxon>
        <taxon>Hyphomicrobiales</taxon>
        <taxon>Aurantimonadaceae</taxon>
        <taxon>Aureimonas</taxon>
    </lineage>
</organism>
<dbReference type="Proteomes" id="UP000613160">
    <property type="component" value="Unassembled WGS sequence"/>
</dbReference>
<dbReference type="GO" id="GO:0110001">
    <property type="term" value="C:toxin-antitoxin complex"/>
    <property type="evidence" value="ECO:0007669"/>
    <property type="project" value="InterPro"/>
</dbReference>
<keyword evidence="1" id="KW-1277">Toxin-antitoxin system</keyword>
<reference evidence="4" key="2">
    <citation type="submission" date="2020-09" db="EMBL/GenBank/DDBJ databases">
        <authorList>
            <person name="Sun Q."/>
            <person name="Zhou Y."/>
        </authorList>
    </citation>
    <scope>NUCLEOTIDE SEQUENCE</scope>
    <source>
        <strain evidence="4">CGMCC 1.15493</strain>
    </source>
</reference>
<dbReference type="GO" id="GO:0016787">
    <property type="term" value="F:hydrolase activity"/>
    <property type="evidence" value="ECO:0007669"/>
    <property type="project" value="UniProtKB-KW"/>
</dbReference>
<sequence length="69" mass="7522">MNIDRILAYTAGLTADAFAADERTQDAAKRCLQRLSEAAVKLGPVAEEAMPQHAWAGIRSIGNVLRQRL</sequence>
<dbReference type="RefSeq" id="WP_188848383.1">
    <property type="nucleotide sequence ID" value="NZ_BMJJ01000001.1"/>
</dbReference>
<comment type="caution">
    <text evidence="4">The sequence shown here is derived from an EMBL/GenBank/DDBJ whole genome shotgun (WGS) entry which is preliminary data.</text>
</comment>
<keyword evidence="2" id="KW-0540">Nuclease</keyword>
<dbReference type="GO" id="GO:0004540">
    <property type="term" value="F:RNA nuclease activity"/>
    <property type="evidence" value="ECO:0007669"/>
    <property type="project" value="InterPro"/>
</dbReference>
<keyword evidence="3" id="KW-0378">Hydrolase</keyword>
<reference evidence="4" key="1">
    <citation type="journal article" date="2014" name="Int. J. Syst. Evol. Microbiol.">
        <title>Complete genome sequence of Corynebacterium casei LMG S-19264T (=DSM 44701T), isolated from a smear-ripened cheese.</title>
        <authorList>
            <consortium name="US DOE Joint Genome Institute (JGI-PGF)"/>
            <person name="Walter F."/>
            <person name="Albersmeier A."/>
            <person name="Kalinowski J."/>
            <person name="Ruckert C."/>
        </authorList>
    </citation>
    <scope>NUCLEOTIDE SEQUENCE</scope>
    <source>
        <strain evidence="4">CGMCC 1.15493</strain>
    </source>
</reference>
<evidence type="ECO:0000256" key="3">
    <source>
        <dbReference type="ARBA" id="ARBA00022801"/>
    </source>
</evidence>
<proteinExistence type="predicted"/>